<dbReference type="SUPFAM" id="SSF82171">
    <property type="entry name" value="DPP6 N-terminal domain-like"/>
    <property type="match status" value="2"/>
</dbReference>
<evidence type="ECO:0000256" key="7">
    <source>
        <dbReference type="PIRNR" id="PIRNR036421"/>
    </source>
</evidence>
<name>A0ABP9D6G5_9BACT</name>
<evidence type="ECO:0000256" key="2">
    <source>
        <dbReference type="ARBA" id="ARBA00008524"/>
    </source>
</evidence>
<evidence type="ECO:0000313" key="10">
    <source>
        <dbReference type="Proteomes" id="UP001500298"/>
    </source>
</evidence>
<gene>
    <name evidence="9" type="ORF">GCM10023331_14500</name>
</gene>
<dbReference type="InterPro" id="IPR029045">
    <property type="entry name" value="ClpP/crotonase-like_dom_sf"/>
</dbReference>
<comment type="function">
    <text evidence="7">Degrades oligopeptides.</text>
</comment>
<keyword evidence="10" id="KW-1185">Reference proteome</keyword>
<evidence type="ECO:0000259" key="8">
    <source>
        <dbReference type="PROSITE" id="PS50106"/>
    </source>
</evidence>
<dbReference type="InterPro" id="IPR011042">
    <property type="entry name" value="6-blade_b-propeller_TolB-like"/>
</dbReference>
<dbReference type="Gene3D" id="2.30.42.10">
    <property type="match status" value="1"/>
</dbReference>
<comment type="similarity">
    <text evidence="2 7">Belongs to the peptidase S41B family.</text>
</comment>
<keyword evidence="6 7" id="KW-0720">Serine protease</keyword>
<evidence type="ECO:0000256" key="4">
    <source>
        <dbReference type="ARBA" id="ARBA00022670"/>
    </source>
</evidence>
<dbReference type="PIRSF" id="PIRSF036421">
    <property type="entry name" value="Tricorn_protease"/>
    <property type="match status" value="1"/>
</dbReference>
<dbReference type="InterPro" id="IPR036034">
    <property type="entry name" value="PDZ_sf"/>
</dbReference>
<dbReference type="Gene3D" id="3.30.750.44">
    <property type="match status" value="1"/>
</dbReference>
<dbReference type="EC" id="3.4.21.-" evidence="7"/>
<proteinExistence type="inferred from homology"/>
<dbReference type="Proteomes" id="UP001500298">
    <property type="component" value="Unassembled WGS sequence"/>
</dbReference>
<keyword evidence="5 7" id="KW-0378">Hydrolase</keyword>
<dbReference type="InterPro" id="IPR005151">
    <property type="entry name" value="Tail-specific_protease"/>
</dbReference>
<dbReference type="Pfam" id="PF14684">
    <property type="entry name" value="Tricorn_C1"/>
    <property type="match status" value="1"/>
</dbReference>
<dbReference type="Pfam" id="PF13180">
    <property type="entry name" value="PDZ_2"/>
    <property type="match status" value="1"/>
</dbReference>
<dbReference type="InterPro" id="IPR001478">
    <property type="entry name" value="PDZ"/>
</dbReference>
<evidence type="ECO:0000313" key="9">
    <source>
        <dbReference type="EMBL" id="GAA4830352.1"/>
    </source>
</evidence>
<dbReference type="PANTHER" id="PTHR43253:SF1">
    <property type="entry name" value="TRICORN PROTEASE HOMOLOG 2-RELATED"/>
    <property type="match status" value="1"/>
</dbReference>
<dbReference type="Gene3D" id="3.90.226.10">
    <property type="entry name" value="2-enoyl-CoA Hydratase, Chain A, domain 1"/>
    <property type="match status" value="1"/>
</dbReference>
<keyword evidence="3 7" id="KW-0963">Cytoplasm</keyword>
<dbReference type="Pfam" id="PF26550">
    <property type="entry name" value="Tricorn_2nd"/>
    <property type="match status" value="1"/>
</dbReference>
<evidence type="ECO:0000256" key="6">
    <source>
        <dbReference type="ARBA" id="ARBA00022825"/>
    </source>
</evidence>
<reference evidence="10" key="1">
    <citation type="journal article" date="2019" name="Int. J. Syst. Evol. Microbiol.">
        <title>The Global Catalogue of Microorganisms (GCM) 10K type strain sequencing project: providing services to taxonomists for standard genome sequencing and annotation.</title>
        <authorList>
            <consortium name="The Broad Institute Genomics Platform"/>
            <consortium name="The Broad Institute Genome Sequencing Center for Infectious Disease"/>
            <person name="Wu L."/>
            <person name="Ma J."/>
        </authorList>
    </citation>
    <scope>NUCLEOTIDE SEQUENCE [LARGE SCALE GENOMIC DNA]</scope>
    <source>
        <strain evidence="10">JCM 18326</strain>
    </source>
</reference>
<dbReference type="SUPFAM" id="SSF52096">
    <property type="entry name" value="ClpP/crotonase"/>
    <property type="match status" value="1"/>
</dbReference>
<evidence type="ECO:0000256" key="3">
    <source>
        <dbReference type="ARBA" id="ARBA00022490"/>
    </source>
</evidence>
<dbReference type="InterPro" id="IPR028204">
    <property type="entry name" value="Tricorn_C1"/>
</dbReference>
<keyword evidence="4 7" id="KW-0645">Protease</keyword>
<dbReference type="InterPro" id="IPR012393">
    <property type="entry name" value="Tricorn_protease"/>
</dbReference>
<dbReference type="Pfam" id="PF07676">
    <property type="entry name" value="PD40"/>
    <property type="match status" value="1"/>
</dbReference>
<dbReference type="SMART" id="SM00245">
    <property type="entry name" value="TSPc"/>
    <property type="match status" value="1"/>
</dbReference>
<evidence type="ECO:0000256" key="5">
    <source>
        <dbReference type="ARBA" id="ARBA00022801"/>
    </source>
</evidence>
<feature type="domain" description="PDZ" evidence="8">
    <location>
        <begin position="740"/>
        <end position="831"/>
    </location>
</feature>
<organism evidence="9 10">
    <name type="scientific">Algivirga pacifica</name>
    <dbReference type="NCBI Taxonomy" id="1162670"/>
    <lineage>
        <taxon>Bacteria</taxon>
        <taxon>Pseudomonadati</taxon>
        <taxon>Bacteroidota</taxon>
        <taxon>Cytophagia</taxon>
        <taxon>Cytophagales</taxon>
        <taxon>Flammeovirgaceae</taxon>
        <taxon>Algivirga</taxon>
    </lineage>
</organism>
<dbReference type="PROSITE" id="PS50106">
    <property type="entry name" value="PDZ"/>
    <property type="match status" value="1"/>
</dbReference>
<dbReference type="InterPro" id="IPR011659">
    <property type="entry name" value="WD40"/>
</dbReference>
<dbReference type="PANTHER" id="PTHR43253">
    <property type="entry name" value="TRICORN PROTEASE HOMOLOG 2-RELATED"/>
    <property type="match status" value="1"/>
</dbReference>
<dbReference type="SUPFAM" id="SSF50156">
    <property type="entry name" value="PDZ domain-like"/>
    <property type="match status" value="1"/>
</dbReference>
<dbReference type="Gene3D" id="2.120.10.30">
    <property type="entry name" value="TolB, C-terminal domain"/>
    <property type="match status" value="2"/>
</dbReference>
<sequence>MMFLNPLFLLAQNKPLIRYINISPSGQYLSFSYQGDIWVSEIDGGRPYRLTVHEGYEGKNIWSPDGEHIAFSASRYGNDDIFRIPITGGKAERLTYHSSNDEVSGWTTDNKILFGAQRLFGYVEWERGTYAIEATGGTPTRLLDAVGYNVIKSPDTDWYAFETGPCRVERETYKGSANKDIWLYHSKRKTFHQFTDFEGQDYLPKWGKDGMLYFLSARSGRYNVWTQKVKEDGTVEGTAQQLTFQEDFGVRHFGISDNGILVYTAGDEIYSLNVKTGEQKEVFIPLQTDERFDEVVRKTYRANIEEYALAPNSDLSAFMIRGEVFVKRNYKDDSRAVNLSNSAYRDQDMTWVNDSTVLFVSDRNGNQDIYLSRSSDKQIGGIFESLKHELVQLTDTKEQEHSLKMSPDGKHLLYQRGKGTLLVAEVSDNGKLKNEKVMVDNGWTSFYGVNWSPDSKWVAYSIPDLNFNSEVFIQSVENKEQKANVSMHPRGDVNPVWSPDGSKLAFLSVRNNGDYDIWFAWLKKEDWEKTQQEWKEEDWVPSSESKKKEKEEETVAPITIDLQDIHERLVQVTAYPGEEGSPLFSKDGKTIYFLKNNPIGESTELYKINWDGEEAKSITKGKGIKDVQLSTDGKSLFFLQSGKLQQLTIKSSKKESLKHEAKMLIDYPEEHKQMFEEGWSAINEGFYDPEFHGKDWKALKEKYQPLVLNASTPRDFRYAFNLMLGELNASHMGLYRNEERAQTQRERTGRLGIEVKPHKRGVEVTHVVEGTPAFRQKSKLEVGDVITAVNGHTIDPKANFYQTLANQSAEKVLLTIQGVNGKTKEVVIRPVSYIGEKLYEEWVKEKRRLVEEYSEGRLGYLHIEGMNWTSFERFERELTAAGQGKEGIVIDVRYNGGGWTTDYLMAVLNVKQHAYTIPRGATNSLKNHQDFASNYPYGERLPLSAWTSPAIALCNESSYSNAEIFSHAFKGLNRGLLVGKPTFGAVISTGGHRMIDGALLRMPFRAWYAKQTQLNQELNGAVPDIIVENAPDAYVKKQDAQLKRAVEELLKQVNKK</sequence>
<dbReference type="CDD" id="cd07562">
    <property type="entry name" value="Peptidase_S41_TRI"/>
    <property type="match status" value="1"/>
</dbReference>
<dbReference type="Pfam" id="PF26549">
    <property type="entry name" value="Tricorn_N"/>
    <property type="match status" value="1"/>
</dbReference>
<dbReference type="EMBL" id="BAABJX010000022">
    <property type="protein sequence ID" value="GAA4830352.1"/>
    <property type="molecule type" value="Genomic_DNA"/>
</dbReference>
<comment type="subcellular location">
    <subcellularLocation>
        <location evidence="1 7">Cytoplasm</location>
    </subcellularLocation>
</comment>
<comment type="caution">
    <text evidence="9">The sequence shown here is derived from an EMBL/GenBank/DDBJ whole genome shotgun (WGS) entry which is preliminary data.</text>
</comment>
<dbReference type="Pfam" id="PF03572">
    <property type="entry name" value="Peptidase_S41"/>
    <property type="match status" value="1"/>
</dbReference>
<evidence type="ECO:0000256" key="1">
    <source>
        <dbReference type="ARBA" id="ARBA00004496"/>
    </source>
</evidence>
<dbReference type="Gene3D" id="2.120.10.60">
    <property type="entry name" value="Tricorn protease N-terminal domain"/>
    <property type="match status" value="2"/>
</dbReference>
<accession>A0ABP9D6G5</accession>
<dbReference type="SMART" id="SM00228">
    <property type="entry name" value="PDZ"/>
    <property type="match status" value="1"/>
</dbReference>
<protein>
    <recommendedName>
        <fullName evidence="7">Tricorn protease homolog</fullName>
        <ecNumber evidence="7">3.4.21.-</ecNumber>
    </recommendedName>
</protein>